<feature type="transmembrane region" description="Helical" evidence="5">
    <location>
        <begin position="162"/>
        <end position="185"/>
    </location>
</feature>
<dbReference type="AlphaFoldDB" id="A0A3B1BRX2"/>
<evidence type="ECO:0000256" key="1">
    <source>
        <dbReference type="ARBA" id="ARBA00004141"/>
    </source>
</evidence>
<dbReference type="InterPro" id="IPR004254">
    <property type="entry name" value="AdipoR/HlyIII-related"/>
</dbReference>
<keyword evidence="2 5" id="KW-0812">Transmembrane</keyword>
<keyword evidence="4 5" id="KW-0472">Membrane</keyword>
<sequence length="237" mass="26781">MMTIYSIPGFSEPVSSLSHLFSAGLFLVLGVVLLHHGRGNRARMLSLGVFVFATVFMLSMSGVFHLLQPGGSGRAVLQRLDHAAIFVLIAGTFTPIHIILFRGWRRWAVLTLIWLLTITGLTLTTVFFHDMNEGLGLLFYLGLGWLGIITAVLMYQRYQWRFLPFLLYGALAYTLGALIDFFRIPNLLPGIIGPHELFHLFVLAGISCHWYLVYSISEAHRHGRLYPHSRRTSFSME</sequence>
<gene>
    <name evidence="6" type="ORF">MNBD_GAMMA24-363</name>
</gene>
<feature type="transmembrane region" description="Helical" evidence="5">
    <location>
        <begin position="134"/>
        <end position="155"/>
    </location>
</feature>
<dbReference type="PANTHER" id="PTHR20855:SF3">
    <property type="entry name" value="LD03007P"/>
    <property type="match status" value="1"/>
</dbReference>
<evidence type="ECO:0000256" key="4">
    <source>
        <dbReference type="ARBA" id="ARBA00023136"/>
    </source>
</evidence>
<comment type="subcellular location">
    <subcellularLocation>
        <location evidence="1">Membrane</location>
        <topology evidence="1">Multi-pass membrane protein</topology>
    </subcellularLocation>
</comment>
<reference evidence="6" key="1">
    <citation type="submission" date="2018-06" db="EMBL/GenBank/DDBJ databases">
        <authorList>
            <person name="Zhirakovskaya E."/>
        </authorList>
    </citation>
    <scope>NUCLEOTIDE SEQUENCE</scope>
</reference>
<keyword evidence="3 5" id="KW-1133">Transmembrane helix</keyword>
<dbReference type="GO" id="GO:0016020">
    <property type="term" value="C:membrane"/>
    <property type="evidence" value="ECO:0007669"/>
    <property type="project" value="UniProtKB-SubCell"/>
</dbReference>
<feature type="transmembrane region" description="Helical" evidence="5">
    <location>
        <begin position="197"/>
        <end position="214"/>
    </location>
</feature>
<evidence type="ECO:0000256" key="2">
    <source>
        <dbReference type="ARBA" id="ARBA00022692"/>
    </source>
</evidence>
<feature type="transmembrane region" description="Helical" evidence="5">
    <location>
        <begin position="47"/>
        <end position="67"/>
    </location>
</feature>
<dbReference type="PANTHER" id="PTHR20855">
    <property type="entry name" value="ADIPOR/PROGESTIN RECEPTOR-RELATED"/>
    <property type="match status" value="1"/>
</dbReference>
<dbReference type="Pfam" id="PF03006">
    <property type="entry name" value="HlyIII"/>
    <property type="match status" value="1"/>
</dbReference>
<name>A0A3B1BRX2_9ZZZZ</name>
<proteinExistence type="predicted"/>
<feature type="transmembrane region" description="Helical" evidence="5">
    <location>
        <begin position="107"/>
        <end position="128"/>
    </location>
</feature>
<feature type="transmembrane region" description="Helical" evidence="5">
    <location>
        <begin position="16"/>
        <end position="35"/>
    </location>
</feature>
<evidence type="ECO:0000256" key="3">
    <source>
        <dbReference type="ARBA" id="ARBA00022989"/>
    </source>
</evidence>
<organism evidence="6">
    <name type="scientific">hydrothermal vent metagenome</name>
    <dbReference type="NCBI Taxonomy" id="652676"/>
    <lineage>
        <taxon>unclassified sequences</taxon>
        <taxon>metagenomes</taxon>
        <taxon>ecological metagenomes</taxon>
    </lineage>
</organism>
<accession>A0A3B1BRX2</accession>
<evidence type="ECO:0000313" key="6">
    <source>
        <dbReference type="EMBL" id="VAX14228.1"/>
    </source>
</evidence>
<evidence type="ECO:0000256" key="5">
    <source>
        <dbReference type="SAM" id="Phobius"/>
    </source>
</evidence>
<dbReference type="EMBL" id="UOFZ01000166">
    <property type="protein sequence ID" value="VAX14228.1"/>
    <property type="molecule type" value="Genomic_DNA"/>
</dbReference>
<feature type="transmembrane region" description="Helical" evidence="5">
    <location>
        <begin position="82"/>
        <end position="100"/>
    </location>
</feature>
<protein>
    <submittedName>
        <fullName evidence="6">FIG01964566: Predicted membrane protein, hemolysin III homolog</fullName>
    </submittedName>
</protein>